<comment type="catalytic activity">
    <reaction evidence="1 7">
        <text>Hydrolysis of (1-&gt;4)-beta-linkages between N-acetylmuramic acid and N-acetyl-D-glucosamine residues in a peptidoglycan and between N-acetyl-D-glucosamine residues in chitodextrins.</text>
        <dbReference type="EC" id="3.2.1.17"/>
    </reaction>
</comment>
<dbReference type="EMBL" id="JOPJ01000016">
    <property type="protein sequence ID" value="OUJ12332.1"/>
    <property type="molecule type" value="Genomic_DNA"/>
</dbReference>
<keyword evidence="4 7" id="KW-0378">Hydrolase</keyword>
<dbReference type="HAMAP" id="MF_04110">
    <property type="entry name" value="ENDOLYSIN_T4"/>
    <property type="match status" value="1"/>
</dbReference>
<sequence length="154" mass="16921">MNDPINMAADLCRQFEGLRLAPYLCPAGYWSIGYGSRFLANGAAVTARTAPITAEQADDLLLLTLRRIQPELHQLVRVPLLPGKEAALLDFAFNLGLSALAGSTLLKLLNAGHDMQSGEQLLLWDHMHKNGQLITVPGLTRRRQAEWHLWVGAA</sequence>
<organism evidence="8 9">
    <name type="scientific">Acetobacter okinawensis</name>
    <dbReference type="NCBI Taxonomy" id="1076594"/>
    <lineage>
        <taxon>Bacteria</taxon>
        <taxon>Pseudomonadati</taxon>
        <taxon>Pseudomonadota</taxon>
        <taxon>Alphaproteobacteria</taxon>
        <taxon>Acetobacterales</taxon>
        <taxon>Acetobacteraceae</taxon>
        <taxon>Acetobacter</taxon>
    </lineage>
</organism>
<dbReference type="RefSeq" id="WP_086639343.1">
    <property type="nucleotide sequence ID" value="NZ_JOPJ01000016.1"/>
</dbReference>
<evidence type="ECO:0000256" key="4">
    <source>
        <dbReference type="ARBA" id="ARBA00022801"/>
    </source>
</evidence>
<evidence type="ECO:0000256" key="5">
    <source>
        <dbReference type="ARBA" id="ARBA00023200"/>
    </source>
</evidence>
<dbReference type="GO" id="GO:0042742">
    <property type="term" value="P:defense response to bacterium"/>
    <property type="evidence" value="ECO:0007669"/>
    <property type="project" value="UniProtKB-KW"/>
</dbReference>
<keyword evidence="9" id="KW-1185">Reference proteome</keyword>
<keyword evidence="2 7" id="KW-0929">Antimicrobial</keyword>
<dbReference type="Pfam" id="PF00959">
    <property type="entry name" value="Phage_lysozyme"/>
    <property type="match status" value="1"/>
</dbReference>
<evidence type="ECO:0000256" key="3">
    <source>
        <dbReference type="ARBA" id="ARBA00022638"/>
    </source>
</evidence>
<dbReference type="CDD" id="cd00737">
    <property type="entry name" value="lyz_endolysin_autolysin"/>
    <property type="match status" value="1"/>
</dbReference>
<dbReference type="GO" id="GO:0009253">
    <property type="term" value="P:peptidoglycan catabolic process"/>
    <property type="evidence" value="ECO:0007669"/>
    <property type="project" value="InterPro"/>
</dbReference>
<dbReference type="Proteomes" id="UP000194931">
    <property type="component" value="Unassembled WGS sequence"/>
</dbReference>
<evidence type="ECO:0000313" key="9">
    <source>
        <dbReference type="Proteomes" id="UP000194931"/>
    </source>
</evidence>
<dbReference type="SUPFAM" id="SSF53955">
    <property type="entry name" value="Lysozyme-like"/>
    <property type="match status" value="1"/>
</dbReference>
<dbReference type="Gene3D" id="1.10.530.40">
    <property type="match status" value="1"/>
</dbReference>
<proteinExistence type="inferred from homology"/>
<dbReference type="AlphaFoldDB" id="A0A252BU23"/>
<name>A0A252BU23_9PROT</name>
<comment type="caution">
    <text evidence="8">The sequence shown here is derived from an EMBL/GenBank/DDBJ whole genome shotgun (WGS) entry which is preliminary data.</text>
</comment>
<dbReference type="EC" id="3.2.1.17" evidence="7"/>
<dbReference type="InterPro" id="IPR033907">
    <property type="entry name" value="Endolysin_autolysin"/>
</dbReference>
<dbReference type="InterPro" id="IPR023347">
    <property type="entry name" value="Lysozyme_dom_sf"/>
</dbReference>
<gene>
    <name evidence="8" type="ORF">HK26_02685</name>
</gene>
<comment type="similarity">
    <text evidence="7">Belongs to the glycosyl hydrolase 24 family.</text>
</comment>
<evidence type="ECO:0000256" key="1">
    <source>
        <dbReference type="ARBA" id="ARBA00000632"/>
    </source>
</evidence>
<reference evidence="9" key="1">
    <citation type="submission" date="2014-06" db="EMBL/GenBank/DDBJ databases">
        <authorList>
            <person name="Winans N.J."/>
            <person name="Newell P.D."/>
            <person name="Douglas A.E."/>
        </authorList>
    </citation>
    <scope>NUCLEOTIDE SEQUENCE [LARGE SCALE GENOMIC DNA]</scope>
</reference>
<evidence type="ECO:0000256" key="2">
    <source>
        <dbReference type="ARBA" id="ARBA00022529"/>
    </source>
</evidence>
<dbReference type="InterPro" id="IPR023346">
    <property type="entry name" value="Lysozyme-like_dom_sf"/>
</dbReference>
<dbReference type="PANTHER" id="PTHR38107">
    <property type="match status" value="1"/>
</dbReference>
<evidence type="ECO:0000313" key="8">
    <source>
        <dbReference type="EMBL" id="OUJ12332.1"/>
    </source>
</evidence>
<dbReference type="PANTHER" id="PTHR38107:SF3">
    <property type="entry name" value="LYSOZYME RRRD-RELATED"/>
    <property type="match status" value="1"/>
</dbReference>
<dbReference type="InterPro" id="IPR002196">
    <property type="entry name" value="Glyco_hydro_24"/>
</dbReference>
<dbReference type="GO" id="GO:0003796">
    <property type="term" value="F:lysozyme activity"/>
    <property type="evidence" value="ECO:0007669"/>
    <property type="project" value="UniProtKB-EC"/>
</dbReference>
<dbReference type="GO" id="GO:0031640">
    <property type="term" value="P:killing of cells of another organism"/>
    <property type="evidence" value="ECO:0007669"/>
    <property type="project" value="UniProtKB-KW"/>
</dbReference>
<protein>
    <recommendedName>
        <fullName evidence="7">Lysozyme</fullName>
        <ecNumber evidence="7">3.2.1.17</ecNumber>
    </recommendedName>
</protein>
<evidence type="ECO:0000256" key="6">
    <source>
        <dbReference type="ARBA" id="ARBA00023295"/>
    </source>
</evidence>
<dbReference type="InterPro" id="IPR051018">
    <property type="entry name" value="Bacteriophage_GH24"/>
</dbReference>
<evidence type="ECO:0000256" key="7">
    <source>
        <dbReference type="RuleBase" id="RU003788"/>
    </source>
</evidence>
<dbReference type="GO" id="GO:0016998">
    <property type="term" value="P:cell wall macromolecule catabolic process"/>
    <property type="evidence" value="ECO:0007669"/>
    <property type="project" value="InterPro"/>
</dbReference>
<dbReference type="InterPro" id="IPR034690">
    <property type="entry name" value="Endolysin_T4_type"/>
</dbReference>
<accession>A0A252BU23</accession>
<keyword evidence="5" id="KW-1035">Host cytoplasm</keyword>
<keyword evidence="3 7" id="KW-0081">Bacteriolytic enzyme</keyword>
<keyword evidence="6 7" id="KW-0326">Glycosidase</keyword>
<dbReference type="OrthoDB" id="5327667at2"/>